<keyword evidence="2" id="KW-0812">Transmembrane</keyword>
<gene>
    <name evidence="4" type="ORF">E5225_07765</name>
</gene>
<sequence>MSHPADPGGRPADGPSYGHEAPYGPPPGRDEAGPAPAAGTGGTPADPSTGSSSPAGAAYPPPGGAYPPPGGAYPPPGGAYPSAGGAYPAPGAAYGTPGAQAAGAAGSYAQPYPYAGPGYWPRNDLGVWSLVLGIAGLVLACGFFTGIPAVIVGMNARKAIARGEANNDGMVTAGIVLGWVSIAFGVLMVALFLLSFIIPLVFLGMTLPWAASSSYAWS</sequence>
<evidence type="ECO:0000313" key="4">
    <source>
        <dbReference type="EMBL" id="QCB93471.1"/>
    </source>
</evidence>
<proteinExistence type="predicted"/>
<evidence type="ECO:0000259" key="3">
    <source>
        <dbReference type="Pfam" id="PF13828"/>
    </source>
</evidence>
<keyword evidence="2" id="KW-0472">Membrane</keyword>
<dbReference type="RefSeq" id="WP_135971742.1">
    <property type="nucleotide sequence ID" value="NZ_CP039291.1"/>
</dbReference>
<dbReference type="Pfam" id="PF13828">
    <property type="entry name" value="DUF4190"/>
    <property type="match status" value="1"/>
</dbReference>
<reference evidence="4 5" key="1">
    <citation type="submission" date="2019-04" db="EMBL/GenBank/DDBJ databases">
        <title>Isolation and identification of Cellulomonas shaoxiangyii sp. Nov. isolated from feces of the Tibetan antelopes (Pantholops hodgsonii) in the Qinghai-Tibet plateau of China.</title>
        <authorList>
            <person name="Tian Z."/>
        </authorList>
    </citation>
    <scope>NUCLEOTIDE SEQUENCE [LARGE SCALE GENOMIC DNA]</scope>
    <source>
        <strain evidence="4 5">Z28</strain>
    </source>
</reference>
<dbReference type="Proteomes" id="UP000296469">
    <property type="component" value="Chromosome"/>
</dbReference>
<dbReference type="OrthoDB" id="4829526at2"/>
<evidence type="ECO:0000256" key="1">
    <source>
        <dbReference type="SAM" id="MobiDB-lite"/>
    </source>
</evidence>
<feature type="transmembrane region" description="Helical" evidence="2">
    <location>
        <begin position="127"/>
        <end position="154"/>
    </location>
</feature>
<protein>
    <submittedName>
        <fullName evidence="4">DUF4190 domain-containing protein</fullName>
    </submittedName>
</protein>
<evidence type="ECO:0000313" key="5">
    <source>
        <dbReference type="Proteomes" id="UP000296469"/>
    </source>
</evidence>
<dbReference type="EMBL" id="CP039291">
    <property type="protein sequence ID" value="QCB93471.1"/>
    <property type="molecule type" value="Genomic_DNA"/>
</dbReference>
<dbReference type="KEGG" id="celz:E5225_07765"/>
<organism evidence="4 5">
    <name type="scientific">Cellulomonas shaoxiangyii</name>
    <dbReference type="NCBI Taxonomy" id="2566013"/>
    <lineage>
        <taxon>Bacteria</taxon>
        <taxon>Bacillati</taxon>
        <taxon>Actinomycetota</taxon>
        <taxon>Actinomycetes</taxon>
        <taxon>Micrococcales</taxon>
        <taxon>Cellulomonadaceae</taxon>
        <taxon>Cellulomonas</taxon>
    </lineage>
</organism>
<feature type="transmembrane region" description="Helical" evidence="2">
    <location>
        <begin position="175"/>
        <end position="202"/>
    </location>
</feature>
<evidence type="ECO:0000256" key="2">
    <source>
        <dbReference type="SAM" id="Phobius"/>
    </source>
</evidence>
<feature type="compositionally biased region" description="Low complexity" evidence="1">
    <location>
        <begin position="1"/>
        <end position="15"/>
    </location>
</feature>
<feature type="domain" description="DUF4190" evidence="3">
    <location>
        <begin position="125"/>
        <end position="187"/>
    </location>
</feature>
<dbReference type="AlphaFoldDB" id="A0A4P7SI99"/>
<dbReference type="InterPro" id="IPR025241">
    <property type="entry name" value="DUF4190"/>
</dbReference>
<keyword evidence="5" id="KW-1185">Reference proteome</keyword>
<keyword evidence="2" id="KW-1133">Transmembrane helix</keyword>
<name>A0A4P7SI99_9CELL</name>
<feature type="compositionally biased region" description="Pro residues" evidence="1">
    <location>
        <begin position="59"/>
        <end position="70"/>
    </location>
</feature>
<accession>A0A4P7SI99</accession>
<feature type="compositionally biased region" description="Low complexity" evidence="1">
    <location>
        <begin position="33"/>
        <end position="58"/>
    </location>
</feature>
<feature type="region of interest" description="Disordered" evidence="1">
    <location>
        <begin position="1"/>
        <end position="70"/>
    </location>
</feature>